<feature type="compositionally biased region" description="Low complexity" evidence="1">
    <location>
        <begin position="18"/>
        <end position="47"/>
    </location>
</feature>
<feature type="compositionally biased region" description="Acidic residues" evidence="1">
    <location>
        <begin position="155"/>
        <end position="203"/>
    </location>
</feature>
<keyword evidence="4" id="KW-1185">Reference proteome</keyword>
<dbReference type="AlphaFoldDB" id="K0F4B9"/>
<reference evidence="3 4" key="1">
    <citation type="journal article" date="2012" name="J. Bacteriol.">
        <title>Complete genome sequence of Nocardia brasiliensis HUJEG-1.</title>
        <authorList>
            <person name="Vera-Cabrera L."/>
            <person name="Ortiz-Lopez R."/>
            <person name="Elizondo-Gonzalez R."/>
            <person name="Perez-Maya A.A."/>
            <person name="Ocampo-Candiani J."/>
        </authorList>
    </citation>
    <scope>NUCLEOTIDE SEQUENCE [LARGE SCALE GENOMIC DNA]</scope>
    <source>
        <strain evidence="4">ATCC 700358</strain>
    </source>
</reference>
<dbReference type="Proteomes" id="UP000006304">
    <property type="component" value="Chromosome"/>
</dbReference>
<dbReference type="EMBL" id="CP003876">
    <property type="protein sequence ID" value="AFU04547.1"/>
    <property type="molecule type" value="Genomic_DNA"/>
</dbReference>
<feature type="chain" id="PRO_5003831662" evidence="2">
    <location>
        <begin position="21"/>
        <end position="231"/>
    </location>
</feature>
<feature type="signal peptide" evidence="2">
    <location>
        <begin position="1"/>
        <end position="20"/>
    </location>
</feature>
<dbReference type="KEGG" id="nbr:O3I_032990"/>
<dbReference type="HOGENOM" id="CLU_1198771_0_0_11"/>
<name>K0F4B9_NOCB7</name>
<organism evidence="3 4">
    <name type="scientific">Nocardia brasiliensis (strain ATCC 700358 / HUJEG-1)</name>
    <dbReference type="NCBI Taxonomy" id="1133849"/>
    <lineage>
        <taxon>Bacteria</taxon>
        <taxon>Bacillati</taxon>
        <taxon>Actinomycetota</taxon>
        <taxon>Actinomycetes</taxon>
        <taxon>Mycobacteriales</taxon>
        <taxon>Nocardiaceae</taxon>
        <taxon>Nocardia</taxon>
    </lineage>
</organism>
<evidence type="ECO:0000256" key="1">
    <source>
        <dbReference type="SAM" id="MobiDB-lite"/>
    </source>
</evidence>
<gene>
    <name evidence="3" type="ORF">O3I_032990</name>
</gene>
<protein>
    <submittedName>
        <fullName evidence="3">Uncharacterized protein</fullName>
    </submittedName>
</protein>
<evidence type="ECO:0000256" key="2">
    <source>
        <dbReference type="SAM" id="SignalP"/>
    </source>
</evidence>
<keyword evidence="2" id="KW-0732">Signal</keyword>
<accession>K0F4B9</accession>
<feature type="compositionally biased region" description="Low complexity" evidence="1">
    <location>
        <begin position="138"/>
        <end position="152"/>
    </location>
</feature>
<proteinExistence type="predicted"/>
<evidence type="ECO:0000313" key="3">
    <source>
        <dbReference type="EMBL" id="AFU04547.1"/>
    </source>
</evidence>
<feature type="region of interest" description="Disordered" evidence="1">
    <location>
        <begin position="18"/>
        <end position="81"/>
    </location>
</feature>
<feature type="region of interest" description="Disordered" evidence="1">
    <location>
        <begin position="138"/>
        <end position="212"/>
    </location>
</feature>
<evidence type="ECO:0000313" key="4">
    <source>
        <dbReference type="Proteomes" id="UP000006304"/>
    </source>
</evidence>
<sequence length="231" mass="23044">MAMLSTVTLIGMAVSANAGAGEPAPHAGGAVRDGATAAPEPTVAVPVSRTPADARAQRPQVGAPAQQSSRPERAEPDTGNTAALIESAQKLLELGGPALQEPMRVVIKALAAALSAGNAAIGPEVAKGINQLLASVAPAPAPGGAPRHAAVVSNDEVEPVDESTYGDDAAAETDDSAYADDDAPAEADDSTYAEDDSAYETDESAYAADDSAYVTDDDAEWAPLALGPSVG</sequence>